<evidence type="ECO:0000313" key="3">
    <source>
        <dbReference type="Proteomes" id="UP000030671"/>
    </source>
</evidence>
<organism evidence="2 3">
    <name type="scientific">Heterobasidion irregulare (strain TC 32-1)</name>
    <dbReference type="NCBI Taxonomy" id="747525"/>
    <lineage>
        <taxon>Eukaryota</taxon>
        <taxon>Fungi</taxon>
        <taxon>Dikarya</taxon>
        <taxon>Basidiomycota</taxon>
        <taxon>Agaricomycotina</taxon>
        <taxon>Agaricomycetes</taxon>
        <taxon>Russulales</taxon>
        <taxon>Bondarzewiaceae</taxon>
        <taxon>Heterobasidion</taxon>
        <taxon>Heterobasidion annosum species complex</taxon>
    </lineage>
</organism>
<keyword evidence="3" id="KW-1185">Reference proteome</keyword>
<dbReference type="GeneID" id="20676297"/>
<protein>
    <submittedName>
        <fullName evidence="2">Uncharacterized protein</fullName>
    </submittedName>
</protein>
<evidence type="ECO:0000256" key="1">
    <source>
        <dbReference type="SAM" id="MobiDB-lite"/>
    </source>
</evidence>
<dbReference type="KEGG" id="hir:HETIRDRAFT_452783"/>
<sequence>MTASSTSTRRVHRQGARSGDGRRRWGPPNADAHALAQRKRRWRPDGKLVVLLLARFYDSPS</sequence>
<evidence type="ECO:0000313" key="2">
    <source>
        <dbReference type="EMBL" id="ETW79675.1"/>
    </source>
</evidence>
<reference evidence="2 3" key="1">
    <citation type="journal article" date="2012" name="New Phytol.">
        <title>Insight into trade-off between wood decay and parasitism from the genome of a fungal forest pathogen.</title>
        <authorList>
            <person name="Olson A."/>
            <person name="Aerts A."/>
            <person name="Asiegbu F."/>
            <person name="Belbahri L."/>
            <person name="Bouzid O."/>
            <person name="Broberg A."/>
            <person name="Canback B."/>
            <person name="Coutinho P.M."/>
            <person name="Cullen D."/>
            <person name="Dalman K."/>
            <person name="Deflorio G."/>
            <person name="van Diepen L.T."/>
            <person name="Dunand C."/>
            <person name="Duplessis S."/>
            <person name="Durling M."/>
            <person name="Gonthier P."/>
            <person name="Grimwood J."/>
            <person name="Fossdal C.G."/>
            <person name="Hansson D."/>
            <person name="Henrissat B."/>
            <person name="Hietala A."/>
            <person name="Himmelstrand K."/>
            <person name="Hoffmeister D."/>
            <person name="Hogberg N."/>
            <person name="James T.Y."/>
            <person name="Karlsson M."/>
            <person name="Kohler A."/>
            <person name="Kues U."/>
            <person name="Lee Y.H."/>
            <person name="Lin Y.C."/>
            <person name="Lind M."/>
            <person name="Lindquist E."/>
            <person name="Lombard V."/>
            <person name="Lucas S."/>
            <person name="Lunden K."/>
            <person name="Morin E."/>
            <person name="Murat C."/>
            <person name="Park J."/>
            <person name="Raffaello T."/>
            <person name="Rouze P."/>
            <person name="Salamov A."/>
            <person name="Schmutz J."/>
            <person name="Solheim H."/>
            <person name="Stahlberg J."/>
            <person name="Velez H."/>
            <person name="de Vries R.P."/>
            <person name="Wiebenga A."/>
            <person name="Woodward S."/>
            <person name="Yakovlev I."/>
            <person name="Garbelotto M."/>
            <person name="Martin F."/>
            <person name="Grigoriev I.V."/>
            <person name="Stenlid J."/>
        </authorList>
    </citation>
    <scope>NUCLEOTIDE SEQUENCE [LARGE SCALE GENOMIC DNA]</scope>
    <source>
        <strain evidence="2 3">TC 32-1</strain>
    </source>
</reference>
<gene>
    <name evidence="2" type="ORF">HETIRDRAFT_452783</name>
</gene>
<name>W4K2U7_HETIT</name>
<accession>W4K2U7</accession>
<dbReference type="Proteomes" id="UP000030671">
    <property type="component" value="Unassembled WGS sequence"/>
</dbReference>
<dbReference type="InParanoid" id="W4K2U7"/>
<feature type="region of interest" description="Disordered" evidence="1">
    <location>
        <begin position="1"/>
        <end position="39"/>
    </location>
</feature>
<dbReference type="EMBL" id="KI925460">
    <property type="protein sequence ID" value="ETW79675.1"/>
    <property type="molecule type" value="Genomic_DNA"/>
</dbReference>
<proteinExistence type="predicted"/>
<dbReference type="HOGENOM" id="CLU_2922877_0_0_1"/>
<dbReference type="RefSeq" id="XP_009548238.1">
    <property type="nucleotide sequence ID" value="XM_009549943.1"/>
</dbReference>
<dbReference type="AlphaFoldDB" id="W4K2U7"/>